<accession>A0A9Q1HAT2</accession>
<dbReference type="EMBL" id="JAIZAY010000007">
    <property type="protein sequence ID" value="KAJ8039105.1"/>
    <property type="molecule type" value="Genomic_DNA"/>
</dbReference>
<feature type="compositionally biased region" description="Basic and acidic residues" evidence="1">
    <location>
        <begin position="173"/>
        <end position="185"/>
    </location>
</feature>
<proteinExistence type="predicted"/>
<dbReference type="OrthoDB" id="421276at2759"/>
<organism evidence="2 3">
    <name type="scientific">Holothuria leucospilota</name>
    <name type="common">Black long sea cucumber</name>
    <name type="synonym">Mertensiothuria leucospilota</name>
    <dbReference type="NCBI Taxonomy" id="206669"/>
    <lineage>
        <taxon>Eukaryota</taxon>
        <taxon>Metazoa</taxon>
        <taxon>Echinodermata</taxon>
        <taxon>Eleutherozoa</taxon>
        <taxon>Echinozoa</taxon>
        <taxon>Holothuroidea</taxon>
        <taxon>Aspidochirotacea</taxon>
        <taxon>Aspidochirotida</taxon>
        <taxon>Holothuriidae</taxon>
        <taxon>Holothuria</taxon>
    </lineage>
</organism>
<evidence type="ECO:0000256" key="1">
    <source>
        <dbReference type="SAM" id="MobiDB-lite"/>
    </source>
</evidence>
<evidence type="ECO:0000313" key="3">
    <source>
        <dbReference type="Proteomes" id="UP001152320"/>
    </source>
</evidence>
<reference evidence="2" key="1">
    <citation type="submission" date="2021-10" db="EMBL/GenBank/DDBJ databases">
        <title>Tropical sea cucumber genome reveals ecological adaptation and Cuvierian tubules defense mechanism.</title>
        <authorList>
            <person name="Chen T."/>
        </authorList>
    </citation>
    <scope>NUCLEOTIDE SEQUENCE</scope>
    <source>
        <strain evidence="2">Nanhai2018</strain>
        <tissue evidence="2">Muscle</tissue>
    </source>
</reference>
<dbReference type="Proteomes" id="UP001152320">
    <property type="component" value="Chromosome 7"/>
</dbReference>
<gene>
    <name evidence="2" type="ORF">HOLleu_16723</name>
</gene>
<name>A0A9Q1HAT2_HOLLE</name>
<comment type="caution">
    <text evidence="2">The sequence shown here is derived from an EMBL/GenBank/DDBJ whole genome shotgun (WGS) entry which is preliminary data.</text>
</comment>
<feature type="region of interest" description="Disordered" evidence="1">
    <location>
        <begin position="154"/>
        <end position="192"/>
    </location>
</feature>
<sequence>MSNSIWATYFHRLSTDAIPQHHLCPTGEDSWCKYQKALLKKESYKHKNSIPAVVMEAIKPVYTRLTSNELLSKCLDCITQNPNESLNNLIWKRCPKDTFVGAKKIRWGTADAVAIFNDGMSSRIQVLKDLGIKDTTLTEYSLIKSDKRRLSGALSKASEKGVKRRQSLRNLKKGFEDTHKEKEGDTYIPGGF</sequence>
<feature type="compositionally biased region" description="Basic residues" evidence="1">
    <location>
        <begin position="162"/>
        <end position="172"/>
    </location>
</feature>
<dbReference type="AlphaFoldDB" id="A0A9Q1HAT2"/>
<protein>
    <submittedName>
        <fullName evidence="2">Uncharacterized protein</fullName>
    </submittedName>
</protein>
<keyword evidence="3" id="KW-1185">Reference proteome</keyword>
<evidence type="ECO:0000313" key="2">
    <source>
        <dbReference type="EMBL" id="KAJ8039105.1"/>
    </source>
</evidence>